<comment type="similarity">
    <text evidence="2">Belongs to the peptidase M16 family.</text>
</comment>
<dbReference type="Pfam" id="PF00675">
    <property type="entry name" value="Peptidase_M16"/>
    <property type="match status" value="1"/>
</dbReference>
<dbReference type="AlphaFoldDB" id="A0AAD7UIH7"/>
<evidence type="ECO:0000259" key="3">
    <source>
        <dbReference type="Pfam" id="PF00675"/>
    </source>
</evidence>
<dbReference type="GO" id="GO:0005739">
    <property type="term" value="C:mitochondrion"/>
    <property type="evidence" value="ECO:0007669"/>
    <property type="project" value="TreeGrafter"/>
</dbReference>
<evidence type="ECO:0000313" key="5">
    <source>
        <dbReference type="EMBL" id="KAJ8605896.1"/>
    </source>
</evidence>
<reference evidence="5" key="1">
    <citation type="submission" date="2023-01" db="EMBL/GenBank/DDBJ databases">
        <title>Metagenome sequencing of chrysophaentin producing Chrysophaeum taylorii.</title>
        <authorList>
            <person name="Davison J."/>
            <person name="Bewley C."/>
        </authorList>
    </citation>
    <scope>NUCLEOTIDE SEQUENCE</scope>
    <source>
        <strain evidence="5">NIES-1699</strain>
    </source>
</reference>
<dbReference type="InterPro" id="IPR007863">
    <property type="entry name" value="Peptidase_M16_C"/>
</dbReference>
<sequence>MRRLSASSFSSSSWRWYSVPREFAILPPFPGVVIPPKSPQVTKPFPVVTKLESGLRVVSQETFTHMSAVGIVVEAGGAYEVEHLKTRGCANLGEVLAWCGTHLRDQQKLLSDVDGMGGYLHANAQREQTLYCVDALRERKEDATRLLAESVLMPMIDESNVEAARRLTKLKFDEAPLDAKCKELVHAAAYGPQSPLGSSVTAPCAGVSASSLLNYRAAFFTPDRAVVAGTGIEHSELVDLAKRFFEPHLPPPSGLPLSYDSTYHGGLVGVVDSSKKKDAVRVAVALEVGGWHDRDLVTTSVLQTLLGGGDSFSAGGPGKGMYSRLYREVLNYVPACDAAEAFASIHRNTGLLGISGAAKPEWAGQIALLFAKQLRRLATEPVKHDELNRAKNMLKGNALSQLESRLCLFEDLARQFSTFGKRQNLHDMAAAIDNVTQDDILRLAKRMCSKPPAVAAIGPDLSRLPSHDYFASLIY</sequence>
<dbReference type="InterPro" id="IPR011249">
    <property type="entry name" value="Metalloenz_LuxS/M16"/>
</dbReference>
<feature type="domain" description="Peptidase M16 C-terminal" evidence="4">
    <location>
        <begin position="207"/>
        <end position="394"/>
    </location>
</feature>
<protein>
    <recommendedName>
        <fullName evidence="7">Mitochondrial processing peptidase alpha subunit</fullName>
    </recommendedName>
</protein>
<proteinExistence type="inferred from homology"/>
<dbReference type="EMBL" id="JAQMWT010000308">
    <property type="protein sequence ID" value="KAJ8605896.1"/>
    <property type="molecule type" value="Genomic_DNA"/>
</dbReference>
<dbReference type="Pfam" id="PF05193">
    <property type="entry name" value="Peptidase_M16_C"/>
    <property type="match status" value="1"/>
</dbReference>
<evidence type="ECO:0000259" key="4">
    <source>
        <dbReference type="Pfam" id="PF05193"/>
    </source>
</evidence>
<feature type="domain" description="Peptidase M16 N-terminal" evidence="3">
    <location>
        <begin position="56"/>
        <end position="199"/>
    </location>
</feature>
<organism evidence="5 6">
    <name type="scientific">Chrysophaeum taylorii</name>
    <dbReference type="NCBI Taxonomy" id="2483200"/>
    <lineage>
        <taxon>Eukaryota</taxon>
        <taxon>Sar</taxon>
        <taxon>Stramenopiles</taxon>
        <taxon>Ochrophyta</taxon>
        <taxon>Pelagophyceae</taxon>
        <taxon>Pelagomonadales</taxon>
        <taxon>Pelagomonadaceae</taxon>
        <taxon>Chrysophaeum</taxon>
    </lineage>
</organism>
<dbReference type="Proteomes" id="UP001230188">
    <property type="component" value="Unassembled WGS sequence"/>
</dbReference>
<comment type="function">
    <text evidence="1">Substrate recognition and binding subunit of the essential mitochondrial processing protease (MPP), which cleaves the mitochondrial sequence off newly imported precursors proteins.</text>
</comment>
<evidence type="ECO:0000313" key="6">
    <source>
        <dbReference type="Proteomes" id="UP001230188"/>
    </source>
</evidence>
<accession>A0AAD7UIH7</accession>
<name>A0AAD7UIH7_9STRA</name>
<dbReference type="GO" id="GO:0046872">
    <property type="term" value="F:metal ion binding"/>
    <property type="evidence" value="ECO:0007669"/>
    <property type="project" value="InterPro"/>
</dbReference>
<evidence type="ECO:0008006" key="7">
    <source>
        <dbReference type="Google" id="ProtNLM"/>
    </source>
</evidence>
<dbReference type="Gene3D" id="3.30.830.10">
    <property type="entry name" value="Metalloenzyme, LuxS/M16 peptidase-like"/>
    <property type="match status" value="2"/>
</dbReference>
<keyword evidence="6" id="KW-1185">Reference proteome</keyword>
<dbReference type="SUPFAM" id="SSF63411">
    <property type="entry name" value="LuxS/MPP-like metallohydrolase"/>
    <property type="match status" value="2"/>
</dbReference>
<dbReference type="InterPro" id="IPR011765">
    <property type="entry name" value="Pept_M16_N"/>
</dbReference>
<dbReference type="PANTHER" id="PTHR11851">
    <property type="entry name" value="METALLOPROTEASE"/>
    <property type="match status" value="1"/>
</dbReference>
<dbReference type="InterPro" id="IPR050361">
    <property type="entry name" value="MPP/UQCRC_Complex"/>
</dbReference>
<evidence type="ECO:0000256" key="1">
    <source>
        <dbReference type="ARBA" id="ARBA00002123"/>
    </source>
</evidence>
<dbReference type="PANTHER" id="PTHR11851:SF49">
    <property type="entry name" value="MITOCHONDRIAL-PROCESSING PEPTIDASE SUBUNIT ALPHA"/>
    <property type="match status" value="1"/>
</dbReference>
<comment type="caution">
    <text evidence="5">The sequence shown here is derived from an EMBL/GenBank/DDBJ whole genome shotgun (WGS) entry which is preliminary data.</text>
</comment>
<evidence type="ECO:0000256" key="2">
    <source>
        <dbReference type="ARBA" id="ARBA00007261"/>
    </source>
</evidence>
<gene>
    <name evidence="5" type="ORF">CTAYLR_004180</name>
</gene>